<accession>A0A0L7L7A5</accession>
<proteinExistence type="predicted"/>
<keyword evidence="3" id="KW-1185">Reference proteome</keyword>
<dbReference type="STRING" id="104452.A0A0L7L7A5"/>
<protein>
    <submittedName>
        <fullName evidence="2">Flavin reductase</fullName>
    </submittedName>
</protein>
<dbReference type="Proteomes" id="UP000037510">
    <property type="component" value="Unassembled WGS sequence"/>
</dbReference>
<dbReference type="Pfam" id="PF13460">
    <property type="entry name" value="NAD_binding_10"/>
    <property type="match status" value="1"/>
</dbReference>
<dbReference type="GO" id="GO:0004074">
    <property type="term" value="F:biliverdin reductase [NAD(P)H] activity"/>
    <property type="evidence" value="ECO:0007669"/>
    <property type="project" value="TreeGrafter"/>
</dbReference>
<dbReference type="InterPro" id="IPR036291">
    <property type="entry name" value="NAD(P)-bd_dom_sf"/>
</dbReference>
<evidence type="ECO:0000313" key="2">
    <source>
        <dbReference type="EMBL" id="KOB71224.1"/>
    </source>
</evidence>
<evidence type="ECO:0000313" key="3">
    <source>
        <dbReference type="Proteomes" id="UP000037510"/>
    </source>
</evidence>
<organism evidence="2 3">
    <name type="scientific">Operophtera brumata</name>
    <name type="common">Winter moth</name>
    <name type="synonym">Phalaena brumata</name>
    <dbReference type="NCBI Taxonomy" id="104452"/>
    <lineage>
        <taxon>Eukaryota</taxon>
        <taxon>Metazoa</taxon>
        <taxon>Ecdysozoa</taxon>
        <taxon>Arthropoda</taxon>
        <taxon>Hexapoda</taxon>
        <taxon>Insecta</taxon>
        <taxon>Pterygota</taxon>
        <taxon>Neoptera</taxon>
        <taxon>Endopterygota</taxon>
        <taxon>Lepidoptera</taxon>
        <taxon>Glossata</taxon>
        <taxon>Ditrysia</taxon>
        <taxon>Geometroidea</taxon>
        <taxon>Geometridae</taxon>
        <taxon>Larentiinae</taxon>
        <taxon>Operophtera</taxon>
    </lineage>
</organism>
<dbReference type="PANTHER" id="PTHR43355">
    <property type="entry name" value="FLAVIN REDUCTASE (NADPH)"/>
    <property type="match status" value="1"/>
</dbReference>
<dbReference type="AlphaFoldDB" id="A0A0L7L7A5"/>
<sequence>MKKIVIFGSTGMTGLCAVEAAVNKGLSVRAFVRDPAKVPAHLKDKLEIFQGNVLEPDSVHDAVEGTDGVVIVLGTRNALEPTSDMSEGTKNILEAMRAKNVKNVSACLSAFLFWSADKVPPRFNDLNEDHKRMYQALKDNEPSREMIITVNPENGPGRTISKWDLGSFLVDSLSEPKYYKSVIGIANVPKQ</sequence>
<dbReference type="GO" id="GO:0042602">
    <property type="term" value="F:riboflavin reductase (NADPH) activity"/>
    <property type="evidence" value="ECO:0007669"/>
    <property type="project" value="TreeGrafter"/>
</dbReference>
<reference evidence="2 3" key="1">
    <citation type="journal article" date="2015" name="Genome Biol. Evol.">
        <title>The genome of winter moth (Operophtera brumata) provides a genomic perspective on sexual dimorphism and phenology.</title>
        <authorList>
            <person name="Derks M.F."/>
            <person name="Smit S."/>
            <person name="Salis L."/>
            <person name="Schijlen E."/>
            <person name="Bossers A."/>
            <person name="Mateman C."/>
            <person name="Pijl A.S."/>
            <person name="de Ridder D."/>
            <person name="Groenen M.A."/>
            <person name="Visser M.E."/>
            <person name="Megens H.J."/>
        </authorList>
    </citation>
    <scope>NUCLEOTIDE SEQUENCE [LARGE SCALE GENOMIC DNA]</scope>
    <source>
        <strain evidence="2">WM2013NL</strain>
        <tissue evidence="2">Head and thorax</tissue>
    </source>
</reference>
<comment type="caution">
    <text evidence="2">The sequence shown here is derived from an EMBL/GenBank/DDBJ whole genome shotgun (WGS) entry which is preliminary data.</text>
</comment>
<dbReference type="InterPro" id="IPR051606">
    <property type="entry name" value="Polyketide_Oxido-like"/>
</dbReference>
<gene>
    <name evidence="2" type="ORF">OBRU01_14638</name>
</gene>
<dbReference type="InterPro" id="IPR016040">
    <property type="entry name" value="NAD(P)-bd_dom"/>
</dbReference>
<dbReference type="EMBL" id="JTDY01002537">
    <property type="protein sequence ID" value="KOB71224.1"/>
    <property type="molecule type" value="Genomic_DNA"/>
</dbReference>
<name>A0A0L7L7A5_OPEBR</name>
<dbReference type="PANTHER" id="PTHR43355:SF2">
    <property type="entry name" value="FLAVIN REDUCTASE (NADPH)"/>
    <property type="match status" value="1"/>
</dbReference>
<dbReference type="SUPFAM" id="SSF51735">
    <property type="entry name" value="NAD(P)-binding Rossmann-fold domains"/>
    <property type="match status" value="1"/>
</dbReference>
<dbReference type="Gene3D" id="3.40.50.720">
    <property type="entry name" value="NAD(P)-binding Rossmann-like Domain"/>
    <property type="match status" value="1"/>
</dbReference>
<evidence type="ECO:0000259" key="1">
    <source>
        <dbReference type="Pfam" id="PF13460"/>
    </source>
</evidence>
<feature type="domain" description="NAD(P)-binding" evidence="1">
    <location>
        <begin position="8"/>
        <end position="135"/>
    </location>
</feature>